<sequence>MATGGRRRSTPPHLYYEGYLEKKTFRDKYVEKLDLTDFLSVMDDSSRDPKLDSAKFNLHLKRDRHFKLTAPSLEARELWKGYIQSIVKLSVPSSLNLLPGQIHNLKKAVEQERERRNMLDLKPGDLPASSVFKHYRVAPDGNPGQGFIIALQEPIPCATLHDVIAVMLEGTGGAFTPFVMEDTYEESLSKGLVVVEVVVVVVVKVSHCR</sequence>
<keyword evidence="2" id="KW-1185">Reference proteome</keyword>
<evidence type="ECO:0000313" key="2">
    <source>
        <dbReference type="Proteomes" id="UP001148018"/>
    </source>
</evidence>
<accession>A0A9Q0E4L4</accession>
<organism evidence="1 2">
    <name type="scientific">Muraenolepis orangiensis</name>
    <name type="common">Patagonian moray cod</name>
    <dbReference type="NCBI Taxonomy" id="630683"/>
    <lineage>
        <taxon>Eukaryota</taxon>
        <taxon>Metazoa</taxon>
        <taxon>Chordata</taxon>
        <taxon>Craniata</taxon>
        <taxon>Vertebrata</taxon>
        <taxon>Euteleostomi</taxon>
        <taxon>Actinopterygii</taxon>
        <taxon>Neopterygii</taxon>
        <taxon>Teleostei</taxon>
        <taxon>Neoteleostei</taxon>
        <taxon>Acanthomorphata</taxon>
        <taxon>Zeiogadaria</taxon>
        <taxon>Gadariae</taxon>
        <taxon>Gadiformes</taxon>
        <taxon>Muraenolepidoidei</taxon>
        <taxon>Muraenolepididae</taxon>
        <taxon>Muraenolepis</taxon>
    </lineage>
</organism>
<dbReference type="OrthoDB" id="6086001at2759"/>
<dbReference type="PANTHER" id="PTHR16186:SF11">
    <property type="entry name" value="SIGNAL-TRANSDUCING ADAPTOR PROTEIN 2"/>
    <property type="match status" value="1"/>
</dbReference>
<evidence type="ECO:0000313" key="1">
    <source>
        <dbReference type="EMBL" id="KAJ3599828.1"/>
    </source>
</evidence>
<dbReference type="EMBL" id="JANIIK010000048">
    <property type="protein sequence ID" value="KAJ3599828.1"/>
    <property type="molecule type" value="Genomic_DNA"/>
</dbReference>
<dbReference type="SUPFAM" id="SSF50729">
    <property type="entry name" value="PH domain-like"/>
    <property type="match status" value="1"/>
</dbReference>
<dbReference type="Gene3D" id="2.30.29.30">
    <property type="entry name" value="Pleckstrin-homology domain (PH domain)/Phosphotyrosine-binding domain (PTB)"/>
    <property type="match status" value="1"/>
</dbReference>
<reference evidence="1" key="1">
    <citation type="submission" date="2022-07" db="EMBL/GenBank/DDBJ databases">
        <title>Chromosome-level genome of Muraenolepis orangiensis.</title>
        <authorList>
            <person name="Kim J."/>
        </authorList>
    </citation>
    <scope>NUCLEOTIDE SEQUENCE</scope>
    <source>
        <strain evidence="1">KU_S4_2022</strain>
        <tissue evidence="1">Muscle</tissue>
    </source>
</reference>
<dbReference type="PANTHER" id="PTHR16186">
    <property type="entry name" value="SIGNAL-TRANSDUCING ADAPTOR PROTEIN-RELATED"/>
    <property type="match status" value="1"/>
</dbReference>
<protein>
    <submittedName>
        <fullName evidence="1">Uncharacterized protein</fullName>
    </submittedName>
</protein>
<proteinExistence type="predicted"/>
<name>A0A9Q0E4L4_9TELE</name>
<dbReference type="InterPro" id="IPR039111">
    <property type="entry name" value="STAP1/STAP2"/>
</dbReference>
<gene>
    <name evidence="1" type="ORF">NHX12_033782</name>
</gene>
<dbReference type="GO" id="GO:0035591">
    <property type="term" value="F:signaling adaptor activity"/>
    <property type="evidence" value="ECO:0007669"/>
    <property type="project" value="InterPro"/>
</dbReference>
<dbReference type="Proteomes" id="UP001148018">
    <property type="component" value="Unassembled WGS sequence"/>
</dbReference>
<dbReference type="InterPro" id="IPR011993">
    <property type="entry name" value="PH-like_dom_sf"/>
</dbReference>
<comment type="caution">
    <text evidence="1">The sequence shown here is derived from an EMBL/GenBank/DDBJ whole genome shotgun (WGS) entry which is preliminary data.</text>
</comment>
<dbReference type="AlphaFoldDB" id="A0A9Q0E4L4"/>